<dbReference type="EMBL" id="WPAF01000028">
    <property type="protein sequence ID" value="KAF0133363.1"/>
    <property type="molecule type" value="Genomic_DNA"/>
</dbReference>
<reference evidence="1 2" key="1">
    <citation type="submission" date="2019-12" db="EMBL/GenBank/DDBJ databases">
        <authorList>
            <person name="Wolfe R."/>
            <person name="Danczak R."/>
            <person name="Wilkins M."/>
        </authorList>
    </citation>
    <scope>NUCLEOTIDE SEQUENCE [LARGE SCALE GENOMIC DNA]</scope>
    <source>
        <strain evidence="1">X2_MaxBin.013</strain>
    </source>
</reference>
<dbReference type="Proteomes" id="UP000488506">
    <property type="component" value="Unassembled WGS sequence"/>
</dbReference>
<dbReference type="AlphaFoldDB" id="A0A833NZK9"/>
<sequence>MSCPKQKIKKWEQDGKKHIEISFDTGYELREGVHYFLVKYKDPQFNNEATSAYVILHVKGKRTKAERLTIDNRIPKIFGKLYKAQQKLKSLSAKFKGHFEVYIPPNPPVMMDFMGKFTAIGWNKFPVVLAAPPTYTIEEKGRKYETHDEKWKEKFPKSIVVDRNHLGAFNLAFYMDYFAIMDHYSWEVAFEDSNKIDIRGWANELKQKPYQYLIEIDKKRWVPTNIQTFLDKETVVSYASVDYQKVGKIDVPIKQVTLSKFRGGYFHEYTLDLSQEIEINKVPPEKGGMI</sequence>
<protein>
    <submittedName>
        <fullName evidence="1">Uncharacterized protein</fullName>
    </submittedName>
</protein>
<evidence type="ECO:0000313" key="1">
    <source>
        <dbReference type="EMBL" id="KAF0133363.1"/>
    </source>
</evidence>
<proteinExistence type="predicted"/>
<organism evidence="1 2">
    <name type="scientific">Candidatus Saganbacteria bacterium</name>
    <dbReference type="NCBI Taxonomy" id="2575572"/>
    <lineage>
        <taxon>Bacteria</taxon>
        <taxon>Bacillati</taxon>
        <taxon>Saganbacteria</taxon>
    </lineage>
</organism>
<accession>A0A833NZK9</accession>
<comment type="caution">
    <text evidence="1">The sequence shown here is derived from an EMBL/GenBank/DDBJ whole genome shotgun (WGS) entry which is preliminary data.</text>
</comment>
<evidence type="ECO:0000313" key="2">
    <source>
        <dbReference type="Proteomes" id="UP000488506"/>
    </source>
</evidence>
<name>A0A833NZK9_UNCSA</name>
<gene>
    <name evidence="1" type="ORF">FD145_1324</name>
</gene>